<dbReference type="EMBL" id="AGBW02014361">
    <property type="protein sequence ID" value="OWR41811.1"/>
    <property type="molecule type" value="Genomic_DNA"/>
</dbReference>
<comment type="caution">
    <text evidence="1">The sequence shown here is derived from an EMBL/GenBank/DDBJ whole genome shotgun (WGS) entry which is preliminary data.</text>
</comment>
<evidence type="ECO:0000313" key="2">
    <source>
        <dbReference type="Proteomes" id="UP000007151"/>
    </source>
</evidence>
<proteinExistence type="predicted"/>
<name>A0A212EK05_DANPL</name>
<accession>A0A212EK05</accession>
<reference evidence="1 2" key="1">
    <citation type="journal article" date="2011" name="Cell">
        <title>The monarch butterfly genome yields insights into long-distance migration.</title>
        <authorList>
            <person name="Zhan S."/>
            <person name="Merlin C."/>
            <person name="Boore J.L."/>
            <person name="Reppert S.M."/>
        </authorList>
    </citation>
    <scope>NUCLEOTIDE SEQUENCE [LARGE SCALE GENOMIC DNA]</scope>
    <source>
        <strain evidence="1">F-2</strain>
    </source>
</reference>
<dbReference type="InParanoid" id="A0A212EK05"/>
<sequence length="87" mass="9832">MSQSIYWTEYYIVVTTWRDGAVCTAHARRSREARHSEHCVLAPEPAAEGAGGDYSSRVRRSRARACCVRVESVRARALDPPPRELRS</sequence>
<evidence type="ECO:0000313" key="1">
    <source>
        <dbReference type="EMBL" id="OWR41811.1"/>
    </source>
</evidence>
<protein>
    <submittedName>
        <fullName evidence="1">Uncharacterized protein</fullName>
    </submittedName>
</protein>
<dbReference type="KEGG" id="dpl:KGM_209908"/>
<dbReference type="Proteomes" id="UP000007151">
    <property type="component" value="Unassembled WGS sequence"/>
</dbReference>
<gene>
    <name evidence="1" type="ORF">KGM_209908</name>
</gene>
<keyword evidence="2" id="KW-1185">Reference proteome</keyword>
<dbReference type="AlphaFoldDB" id="A0A212EK05"/>
<organism evidence="1 2">
    <name type="scientific">Danaus plexippus plexippus</name>
    <dbReference type="NCBI Taxonomy" id="278856"/>
    <lineage>
        <taxon>Eukaryota</taxon>
        <taxon>Metazoa</taxon>
        <taxon>Ecdysozoa</taxon>
        <taxon>Arthropoda</taxon>
        <taxon>Hexapoda</taxon>
        <taxon>Insecta</taxon>
        <taxon>Pterygota</taxon>
        <taxon>Neoptera</taxon>
        <taxon>Endopterygota</taxon>
        <taxon>Lepidoptera</taxon>
        <taxon>Glossata</taxon>
        <taxon>Ditrysia</taxon>
        <taxon>Papilionoidea</taxon>
        <taxon>Nymphalidae</taxon>
        <taxon>Danainae</taxon>
        <taxon>Danaini</taxon>
        <taxon>Danaina</taxon>
        <taxon>Danaus</taxon>
        <taxon>Danaus</taxon>
    </lineage>
</organism>